<reference evidence="2" key="2">
    <citation type="submission" date="2020-04" db="EMBL/GenBank/DDBJ databases">
        <authorList>
            <consortium name="NCBI Genome Project"/>
        </authorList>
    </citation>
    <scope>NUCLEOTIDE SEQUENCE</scope>
    <source>
        <strain evidence="2">CBS 342.82</strain>
    </source>
</reference>
<reference evidence="2" key="3">
    <citation type="submission" date="2025-08" db="UniProtKB">
        <authorList>
            <consortium name="RefSeq"/>
        </authorList>
    </citation>
    <scope>IDENTIFICATION</scope>
    <source>
        <strain evidence="2">CBS 342.82</strain>
    </source>
</reference>
<keyword evidence="1" id="KW-1185">Reference proteome</keyword>
<dbReference type="Proteomes" id="UP000504637">
    <property type="component" value="Unplaced"/>
</dbReference>
<dbReference type="GeneID" id="54356644"/>
<reference evidence="2" key="1">
    <citation type="submission" date="2020-01" db="EMBL/GenBank/DDBJ databases">
        <authorList>
            <consortium name="DOE Joint Genome Institute"/>
            <person name="Haridas S."/>
            <person name="Albert R."/>
            <person name="Binder M."/>
            <person name="Bloem J."/>
            <person name="Labutti K."/>
            <person name="Salamov A."/>
            <person name="Andreopoulos B."/>
            <person name="Baker S.E."/>
            <person name="Barry K."/>
            <person name="Bills G."/>
            <person name="Bluhm B.H."/>
            <person name="Cannon C."/>
            <person name="Castanera R."/>
            <person name="Culley D.E."/>
            <person name="Daum C."/>
            <person name="Ezra D."/>
            <person name="Gonzalez J.B."/>
            <person name="Henrissat B."/>
            <person name="Kuo A."/>
            <person name="Liang C."/>
            <person name="Lipzen A."/>
            <person name="Lutzoni F."/>
            <person name="Magnuson J."/>
            <person name="Mondo S."/>
            <person name="Nolan M."/>
            <person name="Ohm R."/>
            <person name="Pangilinan J."/>
            <person name="Park H.-J."/>
            <person name="Ramirez L."/>
            <person name="Alfaro M."/>
            <person name="Sun H."/>
            <person name="Tritt A."/>
            <person name="Yoshinaga Y."/>
            <person name="Zwiers L.-H."/>
            <person name="Turgeon B.G."/>
            <person name="Goodwin S.B."/>
            <person name="Spatafora J.W."/>
            <person name="Crous P.W."/>
            <person name="Grigoriev I.V."/>
        </authorList>
    </citation>
    <scope>NUCLEOTIDE SEQUENCE</scope>
    <source>
        <strain evidence="2">CBS 342.82</strain>
    </source>
</reference>
<organism evidence="2">
    <name type="scientific">Dissoconium aciculare CBS 342.82</name>
    <dbReference type="NCBI Taxonomy" id="1314786"/>
    <lineage>
        <taxon>Eukaryota</taxon>
        <taxon>Fungi</taxon>
        <taxon>Dikarya</taxon>
        <taxon>Ascomycota</taxon>
        <taxon>Pezizomycotina</taxon>
        <taxon>Dothideomycetes</taxon>
        <taxon>Dothideomycetidae</taxon>
        <taxon>Mycosphaerellales</taxon>
        <taxon>Dissoconiaceae</taxon>
        <taxon>Dissoconium</taxon>
    </lineage>
</organism>
<dbReference type="RefSeq" id="XP_033463004.1">
    <property type="nucleotide sequence ID" value="XM_033598845.1"/>
</dbReference>
<gene>
    <name evidence="2" type="ORF">K489DRAFT_102912</name>
</gene>
<dbReference type="AlphaFoldDB" id="A0A6J3MDL2"/>
<accession>A0A6J3MDL2</accession>
<protein>
    <submittedName>
        <fullName evidence="2">Uncharacterized protein</fullName>
    </submittedName>
</protein>
<proteinExistence type="predicted"/>
<evidence type="ECO:0000313" key="2">
    <source>
        <dbReference type="RefSeq" id="XP_033463004.1"/>
    </source>
</evidence>
<sequence length="197" mass="21870">MVIETNAEACYFVLGIVDICTRQTLLKQLRHVASSALRCLLGYTMQILMDFSAGILEATIDVQPPLEVRVRRVDDLTTSSSSGIFPSDHRLTRSAKTPLGRCSIKFHGDIEIHDLLCFALGLLATRRVMSEPAADDLRVKDRPKAFAAALEGHDWQRHHAESRVQHMCLASQTKSCSDRRSLICSSQGSMLVTSRDS</sequence>
<evidence type="ECO:0000313" key="1">
    <source>
        <dbReference type="Proteomes" id="UP000504637"/>
    </source>
</evidence>
<name>A0A6J3MDL2_9PEZI</name>